<dbReference type="InterPro" id="IPR034746">
    <property type="entry name" value="POTRA"/>
</dbReference>
<dbReference type="GO" id="GO:0009279">
    <property type="term" value="C:cell outer membrane"/>
    <property type="evidence" value="ECO:0007669"/>
    <property type="project" value="UniProtKB-SubCell"/>
</dbReference>
<feature type="domain" description="POTRA" evidence="10">
    <location>
        <begin position="359"/>
        <end position="433"/>
    </location>
</feature>
<organism evidence="11 12">
    <name type="scientific">Hylemonella gracilis</name>
    <dbReference type="NCBI Taxonomy" id="80880"/>
    <lineage>
        <taxon>Bacteria</taxon>
        <taxon>Pseudomonadati</taxon>
        <taxon>Pseudomonadota</taxon>
        <taxon>Betaproteobacteria</taxon>
        <taxon>Burkholderiales</taxon>
        <taxon>Comamonadaceae</taxon>
        <taxon>Hylemonella</taxon>
    </lineage>
</organism>
<dbReference type="AlphaFoldDB" id="A0A4P6UNH0"/>
<dbReference type="GO" id="GO:0051205">
    <property type="term" value="P:protein insertion into membrane"/>
    <property type="evidence" value="ECO:0007669"/>
    <property type="project" value="UniProtKB-UniRule"/>
</dbReference>
<evidence type="ECO:0000313" key="11">
    <source>
        <dbReference type="EMBL" id="QBK05141.1"/>
    </source>
</evidence>
<dbReference type="Proteomes" id="UP000292939">
    <property type="component" value="Chromosome"/>
</dbReference>
<dbReference type="EMBL" id="CP031395">
    <property type="protein sequence ID" value="QBK05141.1"/>
    <property type="molecule type" value="Genomic_DNA"/>
</dbReference>
<dbReference type="PIRSF" id="PIRSF006076">
    <property type="entry name" value="OM_assembly_OMP85"/>
    <property type="match status" value="1"/>
</dbReference>
<feature type="domain" description="POTRA" evidence="10">
    <location>
        <begin position="36"/>
        <end position="103"/>
    </location>
</feature>
<dbReference type="GO" id="GO:0043165">
    <property type="term" value="P:Gram-negative-bacterium-type cell outer membrane assembly"/>
    <property type="evidence" value="ECO:0007669"/>
    <property type="project" value="UniProtKB-UniRule"/>
</dbReference>
<evidence type="ECO:0000256" key="3">
    <source>
        <dbReference type="ARBA" id="ARBA00022692"/>
    </source>
</evidence>
<dbReference type="InterPro" id="IPR023707">
    <property type="entry name" value="OM_assembly_BamA"/>
</dbReference>
<dbReference type="KEGG" id="hgr:DW355_10530"/>
<evidence type="ECO:0000256" key="9">
    <source>
        <dbReference type="NCBIfam" id="TIGR03303"/>
    </source>
</evidence>
<name>A0A4P6UNH0_9BURK</name>
<dbReference type="RefSeq" id="WP_131279945.1">
    <property type="nucleotide sequence ID" value="NZ_CP031395.1"/>
</dbReference>
<keyword evidence="3 8" id="KW-0812">Transmembrane</keyword>
<feature type="signal peptide" evidence="8">
    <location>
        <begin position="1"/>
        <end position="32"/>
    </location>
</feature>
<dbReference type="InterPro" id="IPR000184">
    <property type="entry name" value="Bac_surfAg_D15"/>
</dbReference>
<evidence type="ECO:0000256" key="2">
    <source>
        <dbReference type="ARBA" id="ARBA00022452"/>
    </source>
</evidence>
<keyword evidence="4 8" id="KW-0732">Signal</keyword>
<dbReference type="PANTHER" id="PTHR12815">
    <property type="entry name" value="SORTING AND ASSEMBLY MACHINERY SAMM50 PROTEIN FAMILY MEMBER"/>
    <property type="match status" value="1"/>
</dbReference>
<keyword evidence="5 8" id="KW-0677">Repeat</keyword>
<comment type="function">
    <text evidence="8">Part of the outer membrane protein assembly complex, which is involved in assembly and insertion of beta-barrel proteins into the outer membrane.</text>
</comment>
<comment type="subcellular location">
    <subcellularLocation>
        <location evidence="8">Cell outer membrane</location>
    </subcellularLocation>
    <subcellularLocation>
        <location evidence="1">Membrane</location>
    </subcellularLocation>
</comment>
<evidence type="ECO:0000256" key="6">
    <source>
        <dbReference type="ARBA" id="ARBA00023136"/>
    </source>
</evidence>
<dbReference type="Gene3D" id="2.40.160.50">
    <property type="entry name" value="membrane protein fhac: a member of the omp85/tpsb transporter family"/>
    <property type="match status" value="1"/>
</dbReference>
<dbReference type="Pfam" id="PF07244">
    <property type="entry name" value="POTRA"/>
    <property type="match status" value="4"/>
</dbReference>
<dbReference type="OrthoDB" id="9803054at2"/>
<evidence type="ECO:0000256" key="8">
    <source>
        <dbReference type="HAMAP-Rule" id="MF_01430"/>
    </source>
</evidence>
<feature type="domain" description="POTRA" evidence="10">
    <location>
        <begin position="104"/>
        <end position="184"/>
    </location>
</feature>
<keyword evidence="6 8" id="KW-0472">Membrane</keyword>
<dbReference type="InterPro" id="IPR010827">
    <property type="entry name" value="BamA/TamA_POTRA"/>
</dbReference>
<evidence type="ECO:0000256" key="1">
    <source>
        <dbReference type="ARBA" id="ARBA00004370"/>
    </source>
</evidence>
<dbReference type="Gene3D" id="3.10.20.310">
    <property type="entry name" value="membrane protein fhac"/>
    <property type="match status" value="5"/>
</dbReference>
<dbReference type="InterPro" id="IPR039910">
    <property type="entry name" value="D15-like"/>
</dbReference>
<gene>
    <name evidence="8 11" type="primary">bamA</name>
    <name evidence="11" type="ORF">DW355_10530</name>
</gene>
<evidence type="ECO:0000256" key="4">
    <source>
        <dbReference type="ARBA" id="ARBA00022729"/>
    </source>
</evidence>
<feature type="chain" id="PRO_5021054152" description="Outer membrane protein assembly factor BamA" evidence="8">
    <location>
        <begin position="33"/>
        <end position="772"/>
    </location>
</feature>
<keyword evidence="2 8" id="KW-1134">Transmembrane beta strand</keyword>
<evidence type="ECO:0000256" key="7">
    <source>
        <dbReference type="ARBA" id="ARBA00023237"/>
    </source>
</evidence>
<protein>
    <recommendedName>
        <fullName evidence="8 9">Outer membrane protein assembly factor BamA</fullName>
    </recommendedName>
</protein>
<dbReference type="PANTHER" id="PTHR12815:SF23">
    <property type="entry name" value="OUTER MEMBRANE PROTEIN ASSEMBLY FACTOR BAMA"/>
    <property type="match status" value="1"/>
</dbReference>
<feature type="domain" description="POTRA" evidence="10">
    <location>
        <begin position="187"/>
        <end position="275"/>
    </location>
</feature>
<dbReference type="HAMAP" id="MF_01430">
    <property type="entry name" value="OM_assembly_BamA"/>
    <property type="match status" value="1"/>
</dbReference>
<proteinExistence type="inferred from homology"/>
<evidence type="ECO:0000256" key="5">
    <source>
        <dbReference type="ARBA" id="ARBA00022737"/>
    </source>
</evidence>
<dbReference type="PROSITE" id="PS51779">
    <property type="entry name" value="POTRA"/>
    <property type="match status" value="4"/>
</dbReference>
<dbReference type="Pfam" id="PF01103">
    <property type="entry name" value="Omp85"/>
    <property type="match status" value="1"/>
</dbReference>
<dbReference type="NCBIfam" id="TIGR03303">
    <property type="entry name" value="OM_YaeT"/>
    <property type="match status" value="1"/>
</dbReference>
<keyword evidence="7 8" id="KW-0998">Cell outer membrane</keyword>
<accession>A0A4P6UNH0</accession>
<comment type="similarity">
    <text evidence="8">Belongs to the BamA family.</text>
</comment>
<evidence type="ECO:0000313" key="12">
    <source>
        <dbReference type="Proteomes" id="UP000292939"/>
    </source>
</evidence>
<comment type="subunit">
    <text evidence="8">Part of the Bam complex.</text>
</comment>
<sequence length="772" mass="86667" precursor="true">MLFPRFRLNVRFWTVALLALLLVLLVATPARAVEPFTVRDIQVEGLQRVEPGTVFASLPLRIGDRYDDDKGGASIRALFALGLFTDVRLEVKGDVLVVVVEERPTVASLDFNGVREFDQTVLTQALKDIGLAEGRPFDKALLDRAEQELKRQYINRSLYAAEVVSTVTPTERNRVALSFTVSEGEPAQIGEIRIVGNKVYAESTLRNLFDLDTGNWMSWYTKSNRYSRAKLNADMETLRSYYLARGYLEFRIDSTQVAMAANKQDMSITINVTEGERFVVSSVRLAGNYLGREDEFKTMVTIRPGEAYNADQVAETVQAFTEHFGRFGYAFARVNSQPEIDRSTNRVALVLNAEPARRAYVRRVNIAGNTRTRDEVIRRELRQYESAWYDGDKIRMSRNRVDRLGYFDQVGIETSEVPGTPDQVDLNLSVKERPTGSLTLGAGYSSNEGLGLQFGINQRNAFGSGNSLGIQLDTSKVNRTVVLNSTDPYFTQDGVSRSFDLYDRISRPYTDIDAYALETQGGSLRFGLPVSERDTIYVGGGIERTVIVEGNFLPATYERYIGDFGRTSVAYPLTLGWGRDNRDSALVPTQGNYLRASLEWSPSFLGGEVQYLRSTYQYQHYVPLTKQYTFALNSDLGWGFALGDRPYPVFKNYYGGGLGSVRGFEPGSLGPRDEESNRSYGGSKKFNLNFELQAPFPGAGNDRTLRIYAFYDMGNVYGPDESIDPHDWRSGAGLGLSWISPMGPLRLAYAWPVRQFDGDRIQHLQFQIGTTF</sequence>
<evidence type="ECO:0000259" key="10">
    <source>
        <dbReference type="PROSITE" id="PS51779"/>
    </source>
</evidence>
<reference evidence="11 12" key="1">
    <citation type="submission" date="2018-07" db="EMBL/GenBank/DDBJ databases">
        <title>Exploring interactions and the metabolic potential of the ultra-small soil bacteria Hylemonella gracilis.</title>
        <authorList>
            <person name="Tyc O."/>
            <person name="Kulkarni P."/>
            <person name="Gawehns F."/>
            <person name="Hundscheid M."/>
            <person name="Zweers H."/>
            <person name="Garbeva P."/>
        </authorList>
    </citation>
    <scope>NUCLEOTIDE SEQUENCE [LARGE SCALE GENOMIC DNA]</scope>
    <source>
        <strain evidence="11 12">NS1</strain>
    </source>
</reference>